<dbReference type="SUPFAM" id="SSF53756">
    <property type="entry name" value="UDP-Glycosyltransferase/glycogen phosphorylase"/>
    <property type="match status" value="1"/>
</dbReference>
<dbReference type="AlphaFoldDB" id="A0A1S7DR63"/>
<protein>
    <submittedName>
        <fullName evidence="3">Putative teichuronic acid biosynthesis glycosyltransferase TuaC</fullName>
    </submittedName>
</protein>
<dbReference type="Pfam" id="PF00534">
    <property type="entry name" value="Glycos_transf_1"/>
    <property type="match status" value="1"/>
</dbReference>
<dbReference type="CDD" id="cd03808">
    <property type="entry name" value="GT4_CapM-like"/>
    <property type="match status" value="1"/>
</dbReference>
<sequence length="365" mass="41795">MKGQLEFLNQSFDVTAISGGGQDLDEVRQREQVKTYPISIARKISLFKDFISLIKLYWYFRKEKPQIVHSITPKAGLLSMLAAKFARVPIRVHTFTGLVFPSKKGFFQKILIWMDRLLCWAATDIYPEGQGVKNDLIKYRITKKTLHVIANGNINGINTTHFSPKQISEEVKKQLRKELNIQDTDFVYIFVGRLVGDKGINELIRAFKQIQKQNTKLLLVGAEERDLDPLKTGTIQEIERNKNIVAVGFQKDVRPYFAIADALVFPSYREGFPNVVMQAGAMGLPSIVSNINGCNEIIENNINGLIVPSKDVESLRKAMQIITDDNNLYLQLKENSREMIVSCYQCEFVWEELLKEYNKLIRENV</sequence>
<dbReference type="EMBL" id="CP011859">
    <property type="protein sequence ID" value="AQY21602.1"/>
    <property type="molecule type" value="Genomic_DNA"/>
</dbReference>
<evidence type="ECO:0000259" key="1">
    <source>
        <dbReference type="Pfam" id="PF00534"/>
    </source>
</evidence>
<dbReference type="InterPro" id="IPR028098">
    <property type="entry name" value="Glyco_trans_4-like_N"/>
</dbReference>
<keyword evidence="3" id="KW-0808">Transferase</keyword>
<dbReference type="PANTHER" id="PTHR12526">
    <property type="entry name" value="GLYCOSYLTRANSFERASE"/>
    <property type="match status" value="1"/>
</dbReference>
<feature type="domain" description="Glycosyltransferase subfamily 4-like N-terminal" evidence="2">
    <location>
        <begin position="10"/>
        <end position="152"/>
    </location>
</feature>
<reference evidence="3 4" key="1">
    <citation type="submission" date="2015-06" db="EMBL/GenBank/DDBJ databases">
        <title>R. anatipestifer strain HXb2 is the most virulent strain so far, and the genome sequence would help us uncover the pathogenesis.</title>
        <authorList>
            <person name="Hu Q."/>
            <person name="Qi J."/>
            <person name="Bo H."/>
            <person name="Liu G."/>
            <person name="Tao M."/>
            <person name="Ding Y."/>
            <person name="Xue Y."/>
        </authorList>
    </citation>
    <scope>NUCLEOTIDE SEQUENCE [LARGE SCALE GENOMIC DNA]</scope>
    <source>
        <strain evidence="3 4">HXb2</strain>
    </source>
</reference>
<dbReference type="Proteomes" id="UP000189883">
    <property type="component" value="Chromosome"/>
</dbReference>
<evidence type="ECO:0000313" key="4">
    <source>
        <dbReference type="Proteomes" id="UP000189883"/>
    </source>
</evidence>
<evidence type="ECO:0000313" key="3">
    <source>
        <dbReference type="EMBL" id="AQY21602.1"/>
    </source>
</evidence>
<name>A0A1S7DR63_RIEAN</name>
<accession>A0A1S7DR63</accession>
<feature type="domain" description="Glycosyl transferase family 1" evidence="1">
    <location>
        <begin position="172"/>
        <end position="339"/>
    </location>
</feature>
<dbReference type="InterPro" id="IPR001296">
    <property type="entry name" value="Glyco_trans_1"/>
</dbReference>
<dbReference type="PANTHER" id="PTHR12526:SF630">
    <property type="entry name" value="GLYCOSYLTRANSFERASE"/>
    <property type="match status" value="1"/>
</dbReference>
<dbReference type="Gene3D" id="3.40.50.2000">
    <property type="entry name" value="Glycogen Phosphorylase B"/>
    <property type="match status" value="2"/>
</dbReference>
<dbReference type="GO" id="GO:0016757">
    <property type="term" value="F:glycosyltransferase activity"/>
    <property type="evidence" value="ECO:0007669"/>
    <property type="project" value="InterPro"/>
</dbReference>
<proteinExistence type="predicted"/>
<gene>
    <name evidence="3" type="primary">tuaC</name>
    <name evidence="3" type="ORF">AB406_0644</name>
</gene>
<organism evidence="3 4">
    <name type="scientific">Riemerella anatipestifer</name>
    <name type="common">Moraxella anatipestifer</name>
    <dbReference type="NCBI Taxonomy" id="34085"/>
    <lineage>
        <taxon>Bacteria</taxon>
        <taxon>Pseudomonadati</taxon>
        <taxon>Bacteroidota</taxon>
        <taxon>Flavobacteriia</taxon>
        <taxon>Flavobacteriales</taxon>
        <taxon>Weeksellaceae</taxon>
        <taxon>Riemerella</taxon>
    </lineage>
</organism>
<dbReference type="Pfam" id="PF13439">
    <property type="entry name" value="Glyco_transf_4"/>
    <property type="match status" value="1"/>
</dbReference>
<evidence type="ECO:0000259" key="2">
    <source>
        <dbReference type="Pfam" id="PF13439"/>
    </source>
</evidence>